<sequence>MEQSTLENLQGQDLPDDDDQDQEAQEGFDAEEMFEDALEEIEQDQEMAQEADEVIGGVQDENVAAEGGGHQADAEEDEALFLIEGCKEASLFN</sequence>
<gene>
    <name evidence="2" type="ORF">BG015_006389</name>
</gene>
<keyword evidence="3" id="KW-1185">Reference proteome</keyword>
<evidence type="ECO:0000313" key="3">
    <source>
        <dbReference type="Proteomes" id="UP000748756"/>
    </source>
</evidence>
<name>A0A9P5S3C5_9FUNG</name>
<dbReference type="EMBL" id="JAAAUQ010000304">
    <property type="protein sequence ID" value="KAF9151663.1"/>
    <property type="molecule type" value="Genomic_DNA"/>
</dbReference>
<comment type="caution">
    <text evidence="2">The sequence shown here is derived from an EMBL/GenBank/DDBJ whole genome shotgun (WGS) entry which is preliminary data.</text>
</comment>
<feature type="compositionally biased region" description="Acidic residues" evidence="1">
    <location>
        <begin position="14"/>
        <end position="30"/>
    </location>
</feature>
<reference evidence="2" key="1">
    <citation type="journal article" date="2020" name="Fungal Divers.">
        <title>Resolving the Mortierellaceae phylogeny through synthesis of multi-gene phylogenetics and phylogenomics.</title>
        <authorList>
            <person name="Vandepol N."/>
            <person name="Liber J."/>
            <person name="Desiro A."/>
            <person name="Na H."/>
            <person name="Kennedy M."/>
            <person name="Barry K."/>
            <person name="Grigoriev I.V."/>
            <person name="Miller A.N."/>
            <person name="O'Donnell K."/>
            <person name="Stajich J.E."/>
            <person name="Bonito G."/>
        </authorList>
    </citation>
    <scope>NUCLEOTIDE SEQUENCE</scope>
    <source>
        <strain evidence="2">NRRL 6426</strain>
    </source>
</reference>
<proteinExistence type="predicted"/>
<organism evidence="2 3">
    <name type="scientific">Linnemannia schmuckeri</name>
    <dbReference type="NCBI Taxonomy" id="64567"/>
    <lineage>
        <taxon>Eukaryota</taxon>
        <taxon>Fungi</taxon>
        <taxon>Fungi incertae sedis</taxon>
        <taxon>Mucoromycota</taxon>
        <taxon>Mortierellomycotina</taxon>
        <taxon>Mortierellomycetes</taxon>
        <taxon>Mortierellales</taxon>
        <taxon>Mortierellaceae</taxon>
        <taxon>Linnemannia</taxon>
    </lineage>
</organism>
<dbReference type="AlphaFoldDB" id="A0A9P5S3C5"/>
<accession>A0A9P5S3C5</accession>
<protein>
    <submittedName>
        <fullName evidence="2">Uncharacterized protein</fullName>
    </submittedName>
</protein>
<evidence type="ECO:0000313" key="2">
    <source>
        <dbReference type="EMBL" id="KAF9151663.1"/>
    </source>
</evidence>
<feature type="region of interest" description="Disordered" evidence="1">
    <location>
        <begin position="1"/>
        <end position="30"/>
    </location>
</feature>
<dbReference type="Proteomes" id="UP000748756">
    <property type="component" value="Unassembled WGS sequence"/>
</dbReference>
<evidence type="ECO:0000256" key="1">
    <source>
        <dbReference type="SAM" id="MobiDB-lite"/>
    </source>
</evidence>